<dbReference type="PANTHER" id="PTHR30118">
    <property type="entry name" value="HTH-TYPE TRANSCRIPTIONAL REGULATOR LEUO-RELATED"/>
    <property type="match status" value="1"/>
</dbReference>
<dbReference type="RefSeq" id="WP_061006714.1">
    <property type="nucleotide sequence ID" value="NZ_SSGD01000079.1"/>
</dbReference>
<evidence type="ECO:0000256" key="3">
    <source>
        <dbReference type="ARBA" id="ARBA00023125"/>
    </source>
</evidence>
<comment type="caution">
    <text evidence="6">The sequence shown here is derived from an EMBL/GenBank/DDBJ whole genome shotgun (WGS) entry which is preliminary data.</text>
</comment>
<dbReference type="Proteomes" id="UP000321797">
    <property type="component" value="Unassembled WGS sequence"/>
</dbReference>
<accession>A0A5C7XZH8</accession>
<dbReference type="SUPFAM" id="SSF46785">
    <property type="entry name" value="Winged helix' DNA-binding domain"/>
    <property type="match status" value="1"/>
</dbReference>
<gene>
    <name evidence="6" type="ORF">E6Q54_13860</name>
</gene>
<dbReference type="InterPro" id="IPR036388">
    <property type="entry name" value="WH-like_DNA-bd_sf"/>
</dbReference>
<dbReference type="PROSITE" id="PS50931">
    <property type="entry name" value="HTH_LYSR"/>
    <property type="match status" value="1"/>
</dbReference>
<evidence type="ECO:0000313" key="6">
    <source>
        <dbReference type="EMBL" id="TXI54830.1"/>
    </source>
</evidence>
<keyword evidence="4" id="KW-0804">Transcription</keyword>
<organism evidence="6 7">
    <name type="scientific">Mycolicibacter arupensis</name>
    <dbReference type="NCBI Taxonomy" id="342002"/>
    <lineage>
        <taxon>Bacteria</taxon>
        <taxon>Bacillati</taxon>
        <taxon>Actinomycetota</taxon>
        <taxon>Actinomycetes</taxon>
        <taxon>Mycobacteriales</taxon>
        <taxon>Mycobacteriaceae</taxon>
        <taxon>Mycolicibacter</taxon>
    </lineage>
</organism>
<evidence type="ECO:0000256" key="2">
    <source>
        <dbReference type="ARBA" id="ARBA00023015"/>
    </source>
</evidence>
<dbReference type="InterPro" id="IPR005119">
    <property type="entry name" value="LysR_subst-bd"/>
</dbReference>
<proteinExistence type="inferred from homology"/>
<evidence type="ECO:0000313" key="7">
    <source>
        <dbReference type="Proteomes" id="UP000321797"/>
    </source>
</evidence>
<dbReference type="AlphaFoldDB" id="A0A5C7XZH8"/>
<reference evidence="6 7" key="1">
    <citation type="submission" date="2018-09" db="EMBL/GenBank/DDBJ databases">
        <title>Metagenome Assembled Genomes from an Advanced Water Purification Facility.</title>
        <authorList>
            <person name="Stamps B.W."/>
            <person name="Spear J.R."/>
        </authorList>
    </citation>
    <scope>NUCLEOTIDE SEQUENCE [LARGE SCALE GENOMIC DNA]</scope>
    <source>
        <strain evidence="6">Bin_29_2</strain>
    </source>
</reference>
<dbReference type="GO" id="GO:0003700">
    <property type="term" value="F:DNA-binding transcription factor activity"/>
    <property type="evidence" value="ECO:0007669"/>
    <property type="project" value="InterPro"/>
</dbReference>
<dbReference type="Pfam" id="PF00126">
    <property type="entry name" value="HTH_1"/>
    <property type="match status" value="1"/>
</dbReference>
<dbReference type="Gene3D" id="3.40.190.10">
    <property type="entry name" value="Periplasmic binding protein-like II"/>
    <property type="match status" value="2"/>
</dbReference>
<dbReference type="SUPFAM" id="SSF53850">
    <property type="entry name" value="Periplasmic binding protein-like II"/>
    <property type="match status" value="1"/>
</dbReference>
<keyword evidence="2" id="KW-0805">Transcription regulation</keyword>
<name>A0A5C7XZH8_9MYCO</name>
<keyword evidence="3" id="KW-0238">DNA-binding</keyword>
<dbReference type="PANTHER" id="PTHR30118:SF6">
    <property type="entry name" value="HTH-TYPE TRANSCRIPTIONAL REGULATOR LEUO"/>
    <property type="match status" value="1"/>
</dbReference>
<feature type="domain" description="HTH lysR-type" evidence="5">
    <location>
        <begin position="7"/>
        <end position="64"/>
    </location>
</feature>
<dbReference type="PRINTS" id="PR00039">
    <property type="entry name" value="HTHLYSR"/>
</dbReference>
<sequence length="311" mass="34415">MEQLSGVDLNLLVALDALLAEQSVTKAATRLRLSQPGMSSALRRLRKLFNDPLFVREGSILVPTARALSLAEPVRAALTLVEHALMDRPSFDPTVDECHIRISCSDYSVLVLIGPLMHTLARVAPSVRIEVCPRSADPRRDLRSNAIDLIIEPEDVMAGIPLPSAGLFVDKWLACVWSGNPHVGNLLTLAKFLHLGHIVYSVPGGRTVNLADTYLSSIHIDRRVEFTVESFLLAPYLIENTELITLVLERAVPFLRRFADVRFLEPPIELAPIKQAMWWSPSRTTEPALAWVRGELLKVARDVGASTPVML</sequence>
<dbReference type="Gene3D" id="1.10.10.10">
    <property type="entry name" value="Winged helix-like DNA-binding domain superfamily/Winged helix DNA-binding domain"/>
    <property type="match status" value="1"/>
</dbReference>
<evidence type="ECO:0000256" key="1">
    <source>
        <dbReference type="ARBA" id="ARBA00009437"/>
    </source>
</evidence>
<dbReference type="Pfam" id="PF03466">
    <property type="entry name" value="LysR_substrate"/>
    <property type="match status" value="1"/>
</dbReference>
<dbReference type="EMBL" id="SSGD01000079">
    <property type="protein sequence ID" value="TXI54830.1"/>
    <property type="molecule type" value="Genomic_DNA"/>
</dbReference>
<evidence type="ECO:0000259" key="5">
    <source>
        <dbReference type="PROSITE" id="PS50931"/>
    </source>
</evidence>
<dbReference type="InterPro" id="IPR036390">
    <property type="entry name" value="WH_DNA-bd_sf"/>
</dbReference>
<protein>
    <submittedName>
        <fullName evidence="6">LysR family transcriptional regulator</fullName>
    </submittedName>
</protein>
<dbReference type="InterPro" id="IPR000847">
    <property type="entry name" value="LysR_HTH_N"/>
</dbReference>
<dbReference type="InterPro" id="IPR050389">
    <property type="entry name" value="LysR-type_TF"/>
</dbReference>
<evidence type="ECO:0000256" key="4">
    <source>
        <dbReference type="ARBA" id="ARBA00023163"/>
    </source>
</evidence>
<comment type="similarity">
    <text evidence="1">Belongs to the LysR transcriptional regulatory family.</text>
</comment>
<dbReference type="GO" id="GO:0003677">
    <property type="term" value="F:DNA binding"/>
    <property type="evidence" value="ECO:0007669"/>
    <property type="project" value="UniProtKB-KW"/>
</dbReference>